<name>A0A5N7D8N9_9EURO</name>
<keyword evidence="1" id="KW-0472">Membrane</keyword>
<sequence>MPCIKCEEQVWCVKDYTEQCIILKQPGDYYHSYSDMVGGIVSHTYCSRYKKLCQTNRVRGICRLITNMISSPGLLFFGSSFICLPIYWSSDRQIVAKVRMS</sequence>
<gene>
    <name evidence="2" type="ORF">BDV37DRAFT_252508</name>
</gene>
<reference evidence="2 3" key="1">
    <citation type="submission" date="2019-04" db="EMBL/GenBank/DDBJ databases">
        <authorList>
            <consortium name="DOE Joint Genome Institute"/>
            <person name="Mondo S."/>
            <person name="Kjaerbolling I."/>
            <person name="Vesth T."/>
            <person name="Frisvad J.C."/>
            <person name="Nybo J.L."/>
            <person name="Theobald S."/>
            <person name="Kildgaard S."/>
            <person name="Isbrandt T."/>
            <person name="Kuo A."/>
            <person name="Sato A."/>
            <person name="Lyhne E.K."/>
            <person name="Kogle M.E."/>
            <person name="Wiebenga A."/>
            <person name="Kun R.S."/>
            <person name="Lubbers R.J."/>
            <person name="Makela M.R."/>
            <person name="Barry K."/>
            <person name="Chovatia M."/>
            <person name="Clum A."/>
            <person name="Daum C."/>
            <person name="Haridas S."/>
            <person name="He G."/>
            <person name="LaButti K."/>
            <person name="Lipzen A."/>
            <person name="Riley R."/>
            <person name="Salamov A."/>
            <person name="Simmons B.A."/>
            <person name="Magnuson J.K."/>
            <person name="Henrissat B."/>
            <person name="Mortensen U.H."/>
            <person name="Larsen T.O."/>
            <person name="Devries R.P."/>
            <person name="Grigoriev I.V."/>
            <person name="Machida M."/>
            <person name="Baker S.E."/>
            <person name="Andersen M.R."/>
            <person name="Cantor M.N."/>
            <person name="Hua S.X."/>
        </authorList>
    </citation>
    <scope>NUCLEOTIDE SEQUENCE [LARGE SCALE GENOMIC DNA]</scope>
    <source>
        <strain evidence="2 3">CBS 119388</strain>
    </source>
</reference>
<evidence type="ECO:0000313" key="2">
    <source>
        <dbReference type="EMBL" id="KAE8402555.1"/>
    </source>
</evidence>
<evidence type="ECO:0000313" key="3">
    <source>
        <dbReference type="Proteomes" id="UP000325579"/>
    </source>
</evidence>
<organism evidence="2 3">
    <name type="scientific">Aspergillus pseudonomiae</name>
    <dbReference type="NCBI Taxonomy" id="1506151"/>
    <lineage>
        <taxon>Eukaryota</taxon>
        <taxon>Fungi</taxon>
        <taxon>Dikarya</taxon>
        <taxon>Ascomycota</taxon>
        <taxon>Pezizomycotina</taxon>
        <taxon>Eurotiomycetes</taxon>
        <taxon>Eurotiomycetidae</taxon>
        <taxon>Eurotiales</taxon>
        <taxon>Aspergillaceae</taxon>
        <taxon>Aspergillus</taxon>
        <taxon>Aspergillus subgen. Circumdati</taxon>
    </lineage>
</organism>
<keyword evidence="1" id="KW-1133">Transmembrane helix</keyword>
<accession>A0A5N7D8N9</accession>
<dbReference type="RefSeq" id="XP_031939874.1">
    <property type="nucleotide sequence ID" value="XM_032082431.1"/>
</dbReference>
<feature type="transmembrane region" description="Helical" evidence="1">
    <location>
        <begin position="64"/>
        <end position="88"/>
    </location>
</feature>
<keyword evidence="3" id="KW-1185">Reference proteome</keyword>
<dbReference type="GeneID" id="43667122"/>
<protein>
    <submittedName>
        <fullName evidence="2">Uncharacterized protein</fullName>
    </submittedName>
</protein>
<dbReference type="Proteomes" id="UP000325579">
    <property type="component" value="Unassembled WGS sequence"/>
</dbReference>
<keyword evidence="1" id="KW-0812">Transmembrane</keyword>
<dbReference type="EMBL" id="ML736787">
    <property type="protein sequence ID" value="KAE8402555.1"/>
    <property type="molecule type" value="Genomic_DNA"/>
</dbReference>
<dbReference type="AlphaFoldDB" id="A0A5N7D8N9"/>
<proteinExistence type="predicted"/>
<evidence type="ECO:0000256" key="1">
    <source>
        <dbReference type="SAM" id="Phobius"/>
    </source>
</evidence>